<comment type="similarity">
    <text evidence="11">Belongs to the ABC transporter superfamily. Sulfate/tungstate importer (TC 3.A.1.6) family.</text>
</comment>
<dbReference type="InterPro" id="IPR027417">
    <property type="entry name" value="P-loop_NTPase"/>
</dbReference>
<dbReference type="STRING" id="1577791.Mpt1_c11310"/>
<evidence type="ECO:0000256" key="15">
    <source>
        <dbReference type="ARBA" id="ARBA00047936"/>
    </source>
</evidence>
<dbReference type="RefSeq" id="WP_048113924.1">
    <property type="nucleotide sequence ID" value="NZ_CP010070.1"/>
</dbReference>
<keyword evidence="3" id="KW-1003">Cell membrane</keyword>
<comment type="function">
    <text evidence="16">Part of the ABC transporter complex WtpABC involved in molybdate/tungstate import. Responsible for energy coupling to the transport system.</text>
</comment>
<dbReference type="Proteomes" id="UP000030787">
    <property type="component" value="Chromosome"/>
</dbReference>
<dbReference type="GO" id="GO:0043190">
    <property type="term" value="C:ATP-binding cassette (ABC) transporter complex"/>
    <property type="evidence" value="ECO:0007669"/>
    <property type="project" value="InterPro"/>
</dbReference>
<dbReference type="AlphaFoldDB" id="A0A0A7LDB6"/>
<dbReference type="SUPFAM" id="SSF52540">
    <property type="entry name" value="P-loop containing nucleoside triphosphate hydrolases"/>
    <property type="match status" value="1"/>
</dbReference>
<dbReference type="PROSITE" id="PS50893">
    <property type="entry name" value="ABC_TRANSPORTER_2"/>
    <property type="match status" value="1"/>
</dbReference>
<keyword evidence="2" id="KW-0813">Transport</keyword>
<proteinExistence type="inferred from homology"/>
<evidence type="ECO:0000256" key="9">
    <source>
        <dbReference type="ARBA" id="ARBA00023065"/>
    </source>
</evidence>
<dbReference type="SUPFAM" id="SSF50331">
    <property type="entry name" value="MOP-like"/>
    <property type="match status" value="1"/>
</dbReference>
<keyword evidence="4" id="KW-0410">Iron transport</keyword>
<evidence type="ECO:0000256" key="1">
    <source>
        <dbReference type="ARBA" id="ARBA00004202"/>
    </source>
</evidence>
<evidence type="ECO:0000256" key="8">
    <source>
        <dbReference type="ARBA" id="ARBA00023004"/>
    </source>
</evidence>
<dbReference type="Gene3D" id="3.40.50.300">
    <property type="entry name" value="P-loop containing nucleotide triphosphate hydrolases"/>
    <property type="match status" value="1"/>
</dbReference>
<evidence type="ECO:0000256" key="3">
    <source>
        <dbReference type="ARBA" id="ARBA00022475"/>
    </source>
</evidence>
<comment type="subcellular location">
    <subcellularLocation>
        <location evidence="1">Cell membrane</location>
        <topology evidence="1">Peripheral membrane protein</topology>
    </subcellularLocation>
</comment>
<comment type="catalytic activity">
    <reaction evidence="15">
        <text>tungstate(in) + ATP + H2O = tungstate(out) + ADP + phosphate + H(+)</text>
        <dbReference type="Rhea" id="RHEA:35027"/>
        <dbReference type="ChEBI" id="CHEBI:15377"/>
        <dbReference type="ChEBI" id="CHEBI:15378"/>
        <dbReference type="ChEBI" id="CHEBI:30616"/>
        <dbReference type="ChEBI" id="CHEBI:43474"/>
        <dbReference type="ChEBI" id="CHEBI:46502"/>
        <dbReference type="ChEBI" id="CHEBI:456216"/>
        <dbReference type="EC" id="7.3.2.6"/>
    </reaction>
</comment>
<dbReference type="OrthoDB" id="18368at2157"/>
<evidence type="ECO:0000256" key="11">
    <source>
        <dbReference type="ARBA" id="ARBA00038307"/>
    </source>
</evidence>
<dbReference type="InterPro" id="IPR050093">
    <property type="entry name" value="ABC_SmlMolc_Importer"/>
</dbReference>
<feature type="domain" description="ABC transporter" evidence="17">
    <location>
        <begin position="4"/>
        <end position="234"/>
    </location>
</feature>
<dbReference type="GO" id="GO:0005524">
    <property type="term" value="F:ATP binding"/>
    <property type="evidence" value="ECO:0007669"/>
    <property type="project" value="UniProtKB-KW"/>
</dbReference>
<dbReference type="SMART" id="SM00382">
    <property type="entry name" value="AAA"/>
    <property type="match status" value="1"/>
</dbReference>
<dbReference type="GO" id="GO:1901238">
    <property type="term" value="F:ABC-type tungstate transporter activity"/>
    <property type="evidence" value="ECO:0007669"/>
    <property type="project" value="UniProtKB-EC"/>
</dbReference>
<gene>
    <name evidence="18" type="primary">malK9</name>
    <name evidence="18" type="ORF">Mpt1_c11310</name>
</gene>
<dbReference type="GO" id="GO:0015408">
    <property type="term" value="F:ABC-type ferric iron transporter activity"/>
    <property type="evidence" value="ECO:0007669"/>
    <property type="project" value="InterPro"/>
</dbReference>
<evidence type="ECO:0000259" key="17">
    <source>
        <dbReference type="PROSITE" id="PS50893"/>
    </source>
</evidence>
<organism evidence="18 19">
    <name type="scientific">Candidatus Methanoplasma termitum</name>
    <dbReference type="NCBI Taxonomy" id="1577791"/>
    <lineage>
        <taxon>Archaea</taxon>
        <taxon>Methanobacteriati</taxon>
        <taxon>Thermoplasmatota</taxon>
        <taxon>Thermoplasmata</taxon>
        <taxon>Methanomassiliicoccales</taxon>
        <taxon>Methanomassiliicoccaceae</taxon>
        <taxon>Candidatus Methanoplasma</taxon>
    </lineage>
</organism>
<name>A0A0A7LDB6_9ARCH</name>
<dbReference type="KEGG" id="mear:Mpt1_c11310"/>
<evidence type="ECO:0000313" key="19">
    <source>
        <dbReference type="Proteomes" id="UP000030787"/>
    </source>
</evidence>
<reference evidence="18 19" key="1">
    <citation type="journal article" date="2014" name="Appl. Environ. Microbiol.">
        <title>Comparative Genome Analysis of 'Candidatus Methanoplasma termitum' Indicates a New Mode of Energy Metabolism in the Seventh Order of Methanogens.</title>
        <authorList>
            <person name="Lang K."/>
            <person name="Schuldes J."/>
            <person name="Klingl A."/>
            <person name="Poehlein A."/>
            <person name="Daniel R."/>
            <person name="Brune A."/>
        </authorList>
    </citation>
    <scope>NUCLEOTIDE SEQUENCE [LARGE SCALE GENOMIC DNA]</scope>
    <source>
        <strain evidence="19">Mpt1</strain>
    </source>
</reference>
<dbReference type="PANTHER" id="PTHR42781:SF4">
    <property type="entry name" value="SPERMIDINE_PUTRESCINE IMPORT ATP-BINDING PROTEIN POTA"/>
    <property type="match status" value="1"/>
</dbReference>
<evidence type="ECO:0000256" key="6">
    <source>
        <dbReference type="ARBA" id="ARBA00022741"/>
    </source>
</evidence>
<evidence type="ECO:0000313" key="18">
    <source>
        <dbReference type="EMBL" id="AIZ56993.1"/>
    </source>
</evidence>
<dbReference type="EMBL" id="CP010070">
    <property type="protein sequence ID" value="AIZ56993.1"/>
    <property type="molecule type" value="Genomic_DNA"/>
</dbReference>
<dbReference type="InterPro" id="IPR003593">
    <property type="entry name" value="AAA+_ATPase"/>
</dbReference>
<dbReference type="Pfam" id="PF08402">
    <property type="entry name" value="TOBE_2"/>
    <property type="match status" value="1"/>
</dbReference>
<dbReference type="InterPro" id="IPR008995">
    <property type="entry name" value="Mo/tungstate-bd_C_term_dom"/>
</dbReference>
<keyword evidence="8" id="KW-0408">Iron</keyword>
<keyword evidence="5" id="KW-0500">Molybdenum</keyword>
<sequence length="376" mass="41650">MPEIVLDGLCKEYKGHKAADGLTLKVNDGEYLCILGPTGSGKTTCLRMICGLTKPDRGKVLFDGVDVTNRPVSERKATMLSQTYALFPPKTVYENVMFSPQINGWNEEDAKQLVKGMLDLVHMESKANSYPNELSGGQQQRTALARALASDSDILLLDEPLRALDARLRLELRQDLKSLVKEMGHTAIHVTHDQDEALEMADRIAIIRNGKIIQVGTPMEVFRNPKTPFVANFVGRSNIFIGKIRSVNEEFSEIEIQNGTMIKAHKTDVPAGTEVAVAIKIGSTRIPLIPKPTEEKPDPEMPEGFFKGKVERILYEGATVTVEIMADDIGLVSSKISNRRFDDYGVGDEVMVSWLPERATVFEIPPEGIDAELRLD</sequence>
<keyword evidence="10" id="KW-0472">Membrane</keyword>
<dbReference type="GO" id="GO:0016887">
    <property type="term" value="F:ATP hydrolysis activity"/>
    <property type="evidence" value="ECO:0007669"/>
    <property type="project" value="InterPro"/>
</dbReference>
<evidence type="ECO:0000256" key="16">
    <source>
        <dbReference type="ARBA" id="ARBA00057369"/>
    </source>
</evidence>
<dbReference type="CDD" id="cd03259">
    <property type="entry name" value="ABC_Carb_Solutes_like"/>
    <property type="match status" value="1"/>
</dbReference>
<dbReference type="EC" id="7.3.2.6" evidence="13"/>
<keyword evidence="6" id="KW-0547">Nucleotide-binding</keyword>
<dbReference type="InterPro" id="IPR015853">
    <property type="entry name" value="ABC_transpr_FbpC"/>
</dbReference>
<keyword evidence="18" id="KW-0378">Hydrolase</keyword>
<dbReference type="FunFam" id="3.40.50.300:FF:000425">
    <property type="entry name" value="Probable ABC transporter, ATP-binding subunit"/>
    <property type="match status" value="1"/>
</dbReference>
<dbReference type="Pfam" id="PF00005">
    <property type="entry name" value="ABC_tran"/>
    <property type="match status" value="1"/>
</dbReference>
<keyword evidence="9" id="KW-0406">Ion transport</keyword>
<evidence type="ECO:0000256" key="4">
    <source>
        <dbReference type="ARBA" id="ARBA00022496"/>
    </source>
</evidence>
<evidence type="ECO:0000256" key="13">
    <source>
        <dbReference type="ARBA" id="ARBA00039025"/>
    </source>
</evidence>
<evidence type="ECO:0000256" key="10">
    <source>
        <dbReference type="ARBA" id="ARBA00023136"/>
    </source>
</evidence>
<dbReference type="InterPro" id="IPR013611">
    <property type="entry name" value="Transp-assoc_OB_typ2"/>
</dbReference>
<comment type="subunit">
    <text evidence="12">The complex is composed of two ATP-binding proteins (WtpC), two transmembrane proteins (WtpB) and a solute-binding protein (WtpA).</text>
</comment>
<protein>
    <recommendedName>
        <fullName evidence="14">Molybdate/tungstate import ATP-binding protein WtpC</fullName>
        <ecNumber evidence="13">7.3.2.6</ecNumber>
    </recommendedName>
</protein>
<dbReference type="GeneID" id="24818793"/>
<dbReference type="InterPro" id="IPR003439">
    <property type="entry name" value="ABC_transporter-like_ATP-bd"/>
</dbReference>
<evidence type="ECO:0000256" key="2">
    <source>
        <dbReference type="ARBA" id="ARBA00022448"/>
    </source>
</evidence>
<evidence type="ECO:0000256" key="14">
    <source>
        <dbReference type="ARBA" id="ARBA00041133"/>
    </source>
</evidence>
<dbReference type="PANTHER" id="PTHR42781">
    <property type="entry name" value="SPERMIDINE/PUTRESCINE IMPORT ATP-BINDING PROTEIN POTA"/>
    <property type="match status" value="1"/>
</dbReference>
<evidence type="ECO:0000256" key="5">
    <source>
        <dbReference type="ARBA" id="ARBA00022505"/>
    </source>
</evidence>
<accession>A0A0A7LDB6</accession>
<keyword evidence="19" id="KW-1185">Reference proteome</keyword>
<evidence type="ECO:0000256" key="12">
    <source>
        <dbReference type="ARBA" id="ARBA00038781"/>
    </source>
</evidence>
<keyword evidence="7" id="KW-0067">ATP-binding</keyword>
<dbReference type="HOGENOM" id="CLU_000604_1_1_2"/>
<evidence type="ECO:0000256" key="7">
    <source>
        <dbReference type="ARBA" id="ARBA00022840"/>
    </source>
</evidence>